<protein>
    <submittedName>
        <fullName evidence="1">Uncharacterized protein</fullName>
    </submittedName>
</protein>
<reference evidence="1" key="1">
    <citation type="submission" date="2014-09" db="EMBL/GenBank/DDBJ databases">
        <authorList>
            <person name="Magalhaes I.L.F."/>
            <person name="Oliveira U."/>
            <person name="Santos F.R."/>
            <person name="Vidigal T.H.D.A."/>
            <person name="Brescovit A.D."/>
            <person name="Santos A.J."/>
        </authorList>
    </citation>
    <scope>NUCLEOTIDE SEQUENCE</scope>
    <source>
        <tissue evidence="1">Shoot tissue taken approximately 20 cm above the soil surface</tissue>
    </source>
</reference>
<proteinExistence type="predicted"/>
<organism evidence="1">
    <name type="scientific">Arundo donax</name>
    <name type="common">Giant reed</name>
    <name type="synonym">Donax arundinaceus</name>
    <dbReference type="NCBI Taxonomy" id="35708"/>
    <lineage>
        <taxon>Eukaryota</taxon>
        <taxon>Viridiplantae</taxon>
        <taxon>Streptophyta</taxon>
        <taxon>Embryophyta</taxon>
        <taxon>Tracheophyta</taxon>
        <taxon>Spermatophyta</taxon>
        <taxon>Magnoliopsida</taxon>
        <taxon>Liliopsida</taxon>
        <taxon>Poales</taxon>
        <taxon>Poaceae</taxon>
        <taxon>PACMAD clade</taxon>
        <taxon>Arundinoideae</taxon>
        <taxon>Arundineae</taxon>
        <taxon>Arundo</taxon>
    </lineage>
</organism>
<name>A0A0A9D0D5_ARUDO</name>
<dbReference type="AlphaFoldDB" id="A0A0A9D0D5"/>
<evidence type="ECO:0000313" key="1">
    <source>
        <dbReference type="EMBL" id="JAD82059.1"/>
    </source>
</evidence>
<reference evidence="1" key="2">
    <citation type="journal article" date="2015" name="Data Brief">
        <title>Shoot transcriptome of the giant reed, Arundo donax.</title>
        <authorList>
            <person name="Barrero R.A."/>
            <person name="Guerrero F.D."/>
            <person name="Moolhuijzen P."/>
            <person name="Goolsby J.A."/>
            <person name="Tidwell J."/>
            <person name="Bellgard S.E."/>
            <person name="Bellgard M.I."/>
        </authorList>
    </citation>
    <scope>NUCLEOTIDE SEQUENCE</scope>
    <source>
        <tissue evidence="1">Shoot tissue taken approximately 20 cm above the soil surface</tissue>
    </source>
</reference>
<dbReference type="EMBL" id="GBRH01215836">
    <property type="protein sequence ID" value="JAD82059.1"/>
    <property type="molecule type" value="Transcribed_RNA"/>
</dbReference>
<accession>A0A0A9D0D5</accession>
<sequence length="196" mass="21355">MSIGLKLTILFCVAYIVDRIALHIYIRVCLDAQSSHCPKSRLPPWASHHGHEIVHVHEAIAVPVYLPHHPLAILQAAAVPELAQHCHDLLGADPAILVPVEHEERPPDIPQLHAIPVHLHELLQVHVSVLVVVGDADHPLRLSAGIGLPEPLQDYLEILLGDLAGLARDHVEYLLHLLVVRLVGAQVGELPVPGGQ</sequence>